<dbReference type="Proteomes" id="UP001629536">
    <property type="component" value="Unassembled WGS sequence"/>
</dbReference>
<name>A0ABW9F5J9_9FIRM</name>
<reference evidence="1 2" key="1">
    <citation type="journal article" date="2024" name="Front. Microbiol.">
        <title>Pangenomic and biochemical analyses of Helcococcus ovis reveal widespread tetracycline resistance and a novel bacterial species, Helcococcus bovis.</title>
        <authorList>
            <person name="Cunha F."/>
            <person name="Zhai Y."/>
            <person name="Casaro S."/>
            <person name="Jones K.L."/>
            <person name="Hernandez M."/>
            <person name="Bisinotto R.S."/>
            <person name="Kariyawasam S."/>
            <person name="Brown M.B."/>
            <person name="Phillips A."/>
            <person name="Jeong K.C."/>
            <person name="Galvao K.N."/>
        </authorList>
    </citation>
    <scope>NUCLEOTIDE SEQUENCE [LARGE SCALE GENOMIC DNA]</scope>
    <source>
        <strain evidence="1 2">KG197</strain>
    </source>
</reference>
<gene>
    <name evidence="1" type="ORF">ABGF40_03500</name>
</gene>
<dbReference type="RefSeq" id="WP_408126432.1">
    <property type="nucleotide sequence ID" value="NZ_JBFNFH010000005.1"/>
</dbReference>
<evidence type="ECO:0000313" key="1">
    <source>
        <dbReference type="EMBL" id="MFM1524731.1"/>
    </source>
</evidence>
<organism evidence="1 2">
    <name type="scientific">Helcococcus bovis</name>
    <dbReference type="NCBI Taxonomy" id="3153252"/>
    <lineage>
        <taxon>Bacteria</taxon>
        <taxon>Bacillati</taxon>
        <taxon>Bacillota</taxon>
        <taxon>Tissierellia</taxon>
        <taxon>Tissierellales</taxon>
        <taxon>Peptoniphilaceae</taxon>
        <taxon>Helcococcus</taxon>
    </lineage>
</organism>
<proteinExistence type="predicted"/>
<dbReference type="EMBL" id="JBFNFH010000005">
    <property type="protein sequence ID" value="MFM1524731.1"/>
    <property type="molecule type" value="Genomic_DNA"/>
</dbReference>
<comment type="caution">
    <text evidence="1">The sequence shown here is derived from an EMBL/GenBank/DDBJ whole genome shotgun (WGS) entry which is preliminary data.</text>
</comment>
<sequence length="104" mass="12414">MFAWSNVNSGYRLAMERYLEIRPSEEELNEKFIPGISFHFRYDDVIKYKGYIFDGYHSAKIKDGFNLEELLYLCVIPQSLRSEFDLIIPKSIKNRVIYIEYEGE</sequence>
<accession>A0ABW9F5J9</accession>
<keyword evidence="2" id="KW-1185">Reference proteome</keyword>
<protein>
    <submittedName>
        <fullName evidence="1">Uncharacterized protein</fullName>
    </submittedName>
</protein>
<evidence type="ECO:0000313" key="2">
    <source>
        <dbReference type="Proteomes" id="UP001629536"/>
    </source>
</evidence>